<dbReference type="Proteomes" id="UP000887580">
    <property type="component" value="Unplaced"/>
</dbReference>
<organism evidence="1 2">
    <name type="scientific">Panagrolaimus sp. PS1159</name>
    <dbReference type="NCBI Taxonomy" id="55785"/>
    <lineage>
        <taxon>Eukaryota</taxon>
        <taxon>Metazoa</taxon>
        <taxon>Ecdysozoa</taxon>
        <taxon>Nematoda</taxon>
        <taxon>Chromadorea</taxon>
        <taxon>Rhabditida</taxon>
        <taxon>Tylenchina</taxon>
        <taxon>Panagrolaimomorpha</taxon>
        <taxon>Panagrolaimoidea</taxon>
        <taxon>Panagrolaimidae</taxon>
        <taxon>Panagrolaimus</taxon>
    </lineage>
</organism>
<proteinExistence type="predicted"/>
<sequence>MVDAINSVEDGKPIFVTSLPSMTTTKIYIFGKIDNLKPIICRPKLFKAFEILKEINPFYSEIQYNPNFEFTDDSVSFQRKGQNPDYRILIDEYEENENVSNVDFYGINQDLNPMQQGDFYFK</sequence>
<name>A0AC35GJB4_9BILA</name>
<dbReference type="WBParaSite" id="PS1159_v2.g5898.t1">
    <property type="protein sequence ID" value="PS1159_v2.g5898.t1"/>
    <property type="gene ID" value="PS1159_v2.g5898"/>
</dbReference>
<evidence type="ECO:0000313" key="2">
    <source>
        <dbReference type="WBParaSite" id="PS1159_v2.g5898.t1"/>
    </source>
</evidence>
<accession>A0AC35GJB4</accession>
<reference evidence="2" key="1">
    <citation type="submission" date="2022-11" db="UniProtKB">
        <authorList>
            <consortium name="WormBaseParasite"/>
        </authorList>
    </citation>
    <scope>IDENTIFICATION</scope>
</reference>
<evidence type="ECO:0000313" key="1">
    <source>
        <dbReference type="Proteomes" id="UP000887580"/>
    </source>
</evidence>
<protein>
    <submittedName>
        <fullName evidence="2">Uncharacterized protein</fullName>
    </submittedName>
</protein>